<dbReference type="InterPro" id="IPR015421">
    <property type="entry name" value="PyrdxlP-dep_Trfase_major"/>
</dbReference>
<feature type="modified residue" description="N6-(pyridoxal phosphate)lysine" evidence="5">
    <location>
        <position position="240"/>
    </location>
</feature>
<comment type="cofactor">
    <cofactor evidence="1">
        <name>pyridoxal 5'-phosphate</name>
        <dbReference type="ChEBI" id="CHEBI:597326"/>
    </cofactor>
</comment>
<dbReference type="PIRSF" id="PIRSF017617">
    <property type="entry name" value="Thr_aldolase"/>
    <property type="match status" value="1"/>
</dbReference>
<dbReference type="GO" id="GO:0008732">
    <property type="term" value="F:L-allo-threonine aldolase activity"/>
    <property type="evidence" value="ECO:0007669"/>
    <property type="project" value="TreeGrafter"/>
</dbReference>
<sequence length="383" mass="40674">MFLPDFCWKSRSPWLVDNSYRMTTDTAPLSEVKAPTQAATGIIDLRSDTVTKPTAAMRAAMASAEVGDDVYGEDPTINRLEARAAEIFGREAAIFVPTGSMGNQIAIRLHTQHGQEVVAESRSHILDWEMAMVAAFSGCQIRPVPAERGILTWAHIEPAIAGKIYYRAQTGLISLENTHNMAGGTVTPLAVMQEIWAGAKAAGLPVHLDGARVFNAATALGVDVAELTRGFDTVNFCLSKGLCAPVGSMLVGSRELIARARSVRKALGGGMRQAGILAAAGLIALEEMPARLGEDHANARLLAEAIAFAPGVEIDLEAVQTNIVIFKLAKGGDAAALVTRLKHRGILAGSVGPHAVRFVTHRDVDRAACEVAARIAVEEISQK</sequence>
<dbReference type="Pfam" id="PF01212">
    <property type="entry name" value="Beta_elim_lyase"/>
    <property type="match status" value="1"/>
</dbReference>
<dbReference type="InterPro" id="IPR015424">
    <property type="entry name" value="PyrdxlP-dep_Trfase"/>
</dbReference>
<evidence type="ECO:0000313" key="8">
    <source>
        <dbReference type="Proteomes" id="UP000295210"/>
    </source>
</evidence>
<keyword evidence="4" id="KW-0456">Lyase</keyword>
<keyword evidence="3" id="KW-0663">Pyridoxal phosphate</keyword>
<dbReference type="PANTHER" id="PTHR48097">
    <property type="entry name" value="L-THREONINE ALDOLASE-RELATED"/>
    <property type="match status" value="1"/>
</dbReference>
<dbReference type="Gene3D" id="3.90.1150.10">
    <property type="entry name" value="Aspartate Aminotransferase, domain 1"/>
    <property type="match status" value="1"/>
</dbReference>
<keyword evidence="8" id="KW-1185">Reference proteome</keyword>
<gene>
    <name evidence="7" type="ORF">C7378_1248</name>
</gene>
<dbReference type="Proteomes" id="UP000295210">
    <property type="component" value="Unassembled WGS sequence"/>
</dbReference>
<dbReference type="FunFam" id="3.40.640.10:FF:000030">
    <property type="entry name" value="Low-specificity L-threonine aldolase"/>
    <property type="match status" value="1"/>
</dbReference>
<protein>
    <submittedName>
        <fullName evidence="7">L-threonine aldolase</fullName>
    </submittedName>
</protein>
<dbReference type="GO" id="GO:0005829">
    <property type="term" value="C:cytosol"/>
    <property type="evidence" value="ECO:0007669"/>
    <property type="project" value="TreeGrafter"/>
</dbReference>
<comment type="caution">
    <text evidence="7">The sequence shown here is derived from an EMBL/GenBank/DDBJ whole genome shotgun (WGS) entry which is preliminary data.</text>
</comment>
<dbReference type="EMBL" id="SMGK01000002">
    <property type="protein sequence ID" value="TCK73635.1"/>
    <property type="molecule type" value="Genomic_DNA"/>
</dbReference>
<dbReference type="FunFam" id="3.90.1150.10:FF:000041">
    <property type="entry name" value="Low-specificity L-threonine aldolase"/>
    <property type="match status" value="1"/>
</dbReference>
<evidence type="ECO:0000313" key="7">
    <source>
        <dbReference type="EMBL" id="TCK73635.1"/>
    </source>
</evidence>
<dbReference type="PANTHER" id="PTHR48097:SF9">
    <property type="entry name" value="L-THREONINE ALDOLASE"/>
    <property type="match status" value="1"/>
</dbReference>
<comment type="similarity">
    <text evidence="2">Belongs to the threonine aldolase family.</text>
</comment>
<evidence type="ECO:0000256" key="4">
    <source>
        <dbReference type="ARBA" id="ARBA00023239"/>
    </source>
</evidence>
<dbReference type="GO" id="GO:0006545">
    <property type="term" value="P:glycine biosynthetic process"/>
    <property type="evidence" value="ECO:0007669"/>
    <property type="project" value="TreeGrafter"/>
</dbReference>
<feature type="domain" description="Aromatic amino acid beta-eliminating lyase/threonine aldolase" evidence="6">
    <location>
        <begin position="44"/>
        <end position="327"/>
    </location>
</feature>
<dbReference type="AlphaFoldDB" id="A0A4R1L662"/>
<evidence type="ECO:0000256" key="2">
    <source>
        <dbReference type="ARBA" id="ARBA00006966"/>
    </source>
</evidence>
<dbReference type="InterPro" id="IPR001597">
    <property type="entry name" value="ArAA_b-elim_lyase/Thr_aldolase"/>
</dbReference>
<proteinExistence type="inferred from homology"/>
<dbReference type="InterPro" id="IPR023603">
    <property type="entry name" value="Low_specificity_L-TA-like"/>
</dbReference>
<dbReference type="NCBIfam" id="NF041359">
    <property type="entry name" value="GntG_guanitoxin"/>
    <property type="match status" value="1"/>
</dbReference>
<accession>A0A4R1L662</accession>
<dbReference type="CDD" id="cd06502">
    <property type="entry name" value="TA_like"/>
    <property type="match status" value="1"/>
</dbReference>
<dbReference type="InterPro" id="IPR015422">
    <property type="entry name" value="PyrdxlP-dep_Trfase_small"/>
</dbReference>
<dbReference type="SUPFAM" id="SSF53383">
    <property type="entry name" value="PLP-dependent transferases"/>
    <property type="match status" value="1"/>
</dbReference>
<evidence type="ECO:0000256" key="1">
    <source>
        <dbReference type="ARBA" id="ARBA00001933"/>
    </source>
</evidence>
<organism evidence="7 8">
    <name type="scientific">Acidipila rosea</name>
    <dbReference type="NCBI Taxonomy" id="768535"/>
    <lineage>
        <taxon>Bacteria</taxon>
        <taxon>Pseudomonadati</taxon>
        <taxon>Acidobacteriota</taxon>
        <taxon>Terriglobia</taxon>
        <taxon>Terriglobales</taxon>
        <taxon>Acidobacteriaceae</taxon>
        <taxon>Acidipila</taxon>
    </lineage>
</organism>
<name>A0A4R1L662_9BACT</name>
<reference evidence="7 8" key="1">
    <citation type="submission" date="2019-03" db="EMBL/GenBank/DDBJ databases">
        <title>Genomic Encyclopedia of Type Strains, Phase IV (KMG-IV): sequencing the most valuable type-strain genomes for metagenomic binning, comparative biology and taxonomic classification.</title>
        <authorList>
            <person name="Goeker M."/>
        </authorList>
    </citation>
    <scope>NUCLEOTIDE SEQUENCE [LARGE SCALE GENOMIC DNA]</scope>
    <source>
        <strain evidence="7 8">DSM 103428</strain>
    </source>
</reference>
<dbReference type="Gene3D" id="3.40.640.10">
    <property type="entry name" value="Type I PLP-dependent aspartate aminotransferase-like (Major domain)"/>
    <property type="match status" value="1"/>
</dbReference>
<evidence type="ECO:0000259" key="6">
    <source>
        <dbReference type="Pfam" id="PF01212"/>
    </source>
</evidence>
<dbReference type="GO" id="GO:0006567">
    <property type="term" value="P:L-threonine catabolic process"/>
    <property type="evidence" value="ECO:0007669"/>
    <property type="project" value="TreeGrafter"/>
</dbReference>
<evidence type="ECO:0000256" key="5">
    <source>
        <dbReference type="PIRSR" id="PIRSR017617-1"/>
    </source>
</evidence>
<evidence type="ECO:0000256" key="3">
    <source>
        <dbReference type="ARBA" id="ARBA00022898"/>
    </source>
</evidence>